<evidence type="ECO:0000256" key="2">
    <source>
        <dbReference type="ARBA" id="ARBA00022801"/>
    </source>
</evidence>
<sequence length="785" mass="88402">MAAAPRHLCKVKMCNATSPFCLNLDIFWSAMPLVFTSGVCARARASEHPNHATYRHKPPEASEPHLHKDIERPDRLSEGLSTTMSVSRQEHQEEGEATLRLEFRKVFEGLGKESSHAKNYQAYAHHLARACWHGSRIVLRQTSAEAEGIFDFIIALHKACDGHWGLLQDHGLTQNEVDVWLEFCGMFLSSLGNYFEDGDRKVVPQISKDSIFKMAQILPKSDMNWLETIELMTADKPTRMGYPTEESQSAYYPGSEICTREEIDAVTKIMSTEKIAPENTRLRKNSTEESFEIIQASAEREDEPKVLGHLPVEDQRQFKVLLRRGDHSQEMTKICAELINAREVASTEEQRLAISQLAESFSTGNYQAFLDAQKTWIKDRAPRVEHCMGFLFGYRDPRGVRAEWQAAAGVADLMETTKMGQLVEKSPDIICTLPWAVPNENGGKGPFEPNELETPDFAIIHVLASVSSAVWEATNITIDHDGKRLGSKNMVYGNRISLNNSPGRPCYYVHPSEAEAYMSCAHIVRFTQTAVHELIGHGTGKLLTETTPGEFNFDHTNPPISPITGNPISTWYKPEETWNSVFGKLAPTVEECRAYLIADYLADNRDVLGMFGYDHNSTPTADDFMYYSYLQIGVEGLQALRNFEPSDMTWGDDHQQALFAILKYLIQDGEGVLSIDHDPKAKTLYVRVDRSKIVSCGTPSIGRMLCKIHIWHCTADVDACRPFYDALSVVDGEYETWRQVVVSNPEPKWKFLQPNTFIGENGEIILKEYEPSNAGIIQSFSDRGL</sequence>
<feature type="compositionally biased region" description="Basic and acidic residues" evidence="3">
    <location>
        <begin position="57"/>
        <end position="70"/>
    </location>
</feature>
<reference evidence="4" key="1">
    <citation type="submission" date="2015-01" db="EMBL/GenBank/DDBJ databases">
        <authorList>
            <person name="Durling Mikael"/>
        </authorList>
    </citation>
    <scope>NUCLEOTIDE SEQUENCE</scope>
</reference>
<evidence type="ECO:0000256" key="1">
    <source>
        <dbReference type="ARBA" id="ARBA00022723"/>
    </source>
</evidence>
<evidence type="ECO:0008006" key="5">
    <source>
        <dbReference type="Google" id="ProtNLM"/>
    </source>
</evidence>
<dbReference type="GO" id="GO:0046872">
    <property type="term" value="F:metal ion binding"/>
    <property type="evidence" value="ECO:0007669"/>
    <property type="project" value="UniProtKB-KW"/>
</dbReference>
<dbReference type="GO" id="GO:0008239">
    <property type="term" value="F:dipeptidyl-peptidase activity"/>
    <property type="evidence" value="ECO:0007669"/>
    <property type="project" value="TreeGrafter"/>
</dbReference>
<dbReference type="GO" id="GO:0005737">
    <property type="term" value="C:cytoplasm"/>
    <property type="evidence" value="ECO:0007669"/>
    <property type="project" value="TreeGrafter"/>
</dbReference>
<accession>A0A0B7KJW7</accession>
<proteinExistence type="predicted"/>
<keyword evidence="1" id="KW-0479">Metal-binding</keyword>
<feature type="region of interest" description="Disordered" evidence="3">
    <location>
        <begin position="48"/>
        <end position="70"/>
    </location>
</feature>
<evidence type="ECO:0000313" key="4">
    <source>
        <dbReference type="EMBL" id="CEO54986.1"/>
    </source>
</evidence>
<organism evidence="4">
    <name type="scientific">Bionectria ochroleuca</name>
    <name type="common">Gliocladium roseum</name>
    <dbReference type="NCBI Taxonomy" id="29856"/>
    <lineage>
        <taxon>Eukaryota</taxon>
        <taxon>Fungi</taxon>
        <taxon>Dikarya</taxon>
        <taxon>Ascomycota</taxon>
        <taxon>Pezizomycotina</taxon>
        <taxon>Sordariomycetes</taxon>
        <taxon>Hypocreomycetidae</taxon>
        <taxon>Hypocreales</taxon>
        <taxon>Bionectriaceae</taxon>
        <taxon>Clonostachys</taxon>
    </lineage>
</organism>
<dbReference type="Gene3D" id="3.30.540.30">
    <property type="match status" value="3"/>
</dbReference>
<dbReference type="InterPro" id="IPR039461">
    <property type="entry name" value="Peptidase_M49"/>
</dbReference>
<name>A0A0B7KJW7_BIOOC</name>
<protein>
    <recommendedName>
        <fullName evidence="5">Dipeptidyl peptidase III</fullName>
    </recommendedName>
</protein>
<dbReference type="Pfam" id="PF03571">
    <property type="entry name" value="Peptidase_M49"/>
    <property type="match status" value="1"/>
</dbReference>
<gene>
    <name evidence="4" type="ORF">BN869_000011044_1</name>
</gene>
<evidence type="ECO:0000256" key="3">
    <source>
        <dbReference type="SAM" id="MobiDB-lite"/>
    </source>
</evidence>
<dbReference type="AlphaFoldDB" id="A0A0B7KJW7"/>
<dbReference type="PANTHER" id="PTHR23422:SF11">
    <property type="entry name" value="DIPEPTIDYL PEPTIDASE 3"/>
    <property type="match status" value="1"/>
</dbReference>
<keyword evidence="2" id="KW-0378">Hydrolase</keyword>
<dbReference type="EMBL" id="CDPU01000047">
    <property type="protein sequence ID" value="CEO54986.1"/>
    <property type="molecule type" value="Genomic_DNA"/>
</dbReference>
<dbReference type="PANTHER" id="PTHR23422">
    <property type="entry name" value="DIPEPTIDYL PEPTIDASE III-RELATED"/>
    <property type="match status" value="1"/>
</dbReference>